<organism evidence="1 2">
    <name type="scientific">Candidatus Gottesmanbacteria bacterium RIFCSPHIGHO2_02_FULL_39_11</name>
    <dbReference type="NCBI Taxonomy" id="1798382"/>
    <lineage>
        <taxon>Bacteria</taxon>
        <taxon>Candidatus Gottesmaniibacteriota</taxon>
    </lineage>
</organism>
<sequence>MSQVSKRIIDPRVLNSLEEMFLDSILSCSTLQTTRDYLNDILTPTEKIMLAKRLSIAYLLLKGHDYRTIRSIVKVSTPTIGVVSRILKLQGNGLRSILSQFHKKREIKKILTELGEAALIILESGKGGNWKHAGQIKYKRKLLNHQPL</sequence>
<dbReference type="PANTHER" id="PTHR40080">
    <property type="entry name" value="LMO1763 PROTEIN"/>
    <property type="match status" value="1"/>
</dbReference>
<dbReference type="Pfam" id="PF01371">
    <property type="entry name" value="Trp_repressor"/>
    <property type="match status" value="1"/>
</dbReference>
<dbReference type="STRING" id="1798382.A3D77_03635"/>
<gene>
    <name evidence="1" type="ORF">A3D77_03635</name>
</gene>
<protein>
    <recommendedName>
        <fullName evidence="3">TrpR like protein, YerC/YecD</fullName>
    </recommendedName>
</protein>
<dbReference type="EMBL" id="MFJL01000004">
    <property type="protein sequence ID" value="OGG16993.1"/>
    <property type="molecule type" value="Genomic_DNA"/>
</dbReference>
<dbReference type="InterPro" id="IPR038116">
    <property type="entry name" value="TrpR-like_sf"/>
</dbReference>
<comment type="caution">
    <text evidence="1">The sequence shown here is derived from an EMBL/GenBank/DDBJ whole genome shotgun (WGS) entry which is preliminary data.</text>
</comment>
<name>A0A1F5ZX95_9BACT</name>
<dbReference type="Gene3D" id="1.10.1270.10">
    <property type="entry name" value="TrpR-like"/>
    <property type="match status" value="1"/>
</dbReference>
<evidence type="ECO:0000313" key="2">
    <source>
        <dbReference type="Proteomes" id="UP000176923"/>
    </source>
</evidence>
<dbReference type="SUPFAM" id="SSF48295">
    <property type="entry name" value="TrpR-like"/>
    <property type="match status" value="1"/>
</dbReference>
<proteinExistence type="predicted"/>
<dbReference type="GO" id="GO:0043565">
    <property type="term" value="F:sequence-specific DNA binding"/>
    <property type="evidence" value="ECO:0007669"/>
    <property type="project" value="InterPro"/>
</dbReference>
<evidence type="ECO:0000313" key="1">
    <source>
        <dbReference type="EMBL" id="OGG16993.1"/>
    </source>
</evidence>
<reference evidence="1 2" key="1">
    <citation type="journal article" date="2016" name="Nat. Commun.">
        <title>Thousands of microbial genomes shed light on interconnected biogeochemical processes in an aquifer system.</title>
        <authorList>
            <person name="Anantharaman K."/>
            <person name="Brown C.T."/>
            <person name="Hug L.A."/>
            <person name="Sharon I."/>
            <person name="Castelle C.J."/>
            <person name="Probst A.J."/>
            <person name="Thomas B.C."/>
            <person name="Singh A."/>
            <person name="Wilkins M.J."/>
            <person name="Karaoz U."/>
            <person name="Brodie E.L."/>
            <person name="Williams K.H."/>
            <person name="Hubbard S.S."/>
            <person name="Banfield J.F."/>
        </authorList>
    </citation>
    <scope>NUCLEOTIDE SEQUENCE [LARGE SCALE GENOMIC DNA]</scope>
</reference>
<accession>A0A1F5ZX95</accession>
<dbReference type="InterPro" id="IPR013368">
    <property type="entry name" value="YecD_YerC"/>
</dbReference>
<evidence type="ECO:0008006" key="3">
    <source>
        <dbReference type="Google" id="ProtNLM"/>
    </source>
</evidence>
<dbReference type="PANTHER" id="PTHR40080:SF1">
    <property type="entry name" value="TRPR-LIKE PROTEIN YERC_YECD"/>
    <property type="match status" value="1"/>
</dbReference>
<dbReference type="AlphaFoldDB" id="A0A1F5ZX95"/>
<dbReference type="InterPro" id="IPR010921">
    <property type="entry name" value="Trp_repressor/repl_initiator"/>
</dbReference>
<dbReference type="GO" id="GO:0003700">
    <property type="term" value="F:DNA-binding transcription factor activity"/>
    <property type="evidence" value="ECO:0007669"/>
    <property type="project" value="InterPro"/>
</dbReference>
<dbReference type="Proteomes" id="UP000176923">
    <property type="component" value="Unassembled WGS sequence"/>
</dbReference>
<dbReference type="InterPro" id="IPR000831">
    <property type="entry name" value="Trp_repress"/>
</dbReference>